<name>A0ABQ6EMT0_9VIBR</name>
<dbReference type="PANTHER" id="PTHR43401:SF2">
    <property type="entry name" value="L-THREONINE 3-DEHYDROGENASE"/>
    <property type="match status" value="1"/>
</dbReference>
<feature type="binding site" evidence="6">
    <location>
        <position position="77"/>
    </location>
    <ligand>
        <name>Zn(2+)</name>
        <dbReference type="ChEBI" id="CHEBI:29105"/>
        <label>1</label>
        <note>catalytic</note>
    </ligand>
</feature>
<feature type="binding site" evidence="6">
    <location>
        <begin position="300"/>
        <end position="301"/>
    </location>
    <ligand>
        <name>NAD(+)</name>
        <dbReference type="ChEBI" id="CHEBI:57540"/>
    </ligand>
</feature>
<feature type="binding site" evidence="6">
    <location>
        <position position="121"/>
    </location>
    <ligand>
        <name>Zn(2+)</name>
        <dbReference type="ChEBI" id="CHEBI:29105"/>
        <label>2</label>
    </ligand>
</feature>
<keyword evidence="3 6" id="KW-0862">Zinc</keyword>
<dbReference type="PROSITE" id="PS00059">
    <property type="entry name" value="ADH_ZINC"/>
    <property type="match status" value="1"/>
</dbReference>
<evidence type="ECO:0000256" key="2">
    <source>
        <dbReference type="ARBA" id="ARBA00022723"/>
    </source>
</evidence>
<dbReference type="InterPro" id="IPR013154">
    <property type="entry name" value="ADH-like_N"/>
</dbReference>
<dbReference type="Proteomes" id="UP001157156">
    <property type="component" value="Unassembled WGS sequence"/>
</dbReference>
<dbReference type="InterPro" id="IPR050129">
    <property type="entry name" value="Zn_alcohol_dh"/>
</dbReference>
<feature type="binding site" evidence="6">
    <location>
        <position position="113"/>
    </location>
    <ligand>
        <name>Zn(2+)</name>
        <dbReference type="ChEBI" id="CHEBI:29105"/>
        <label>2</label>
    </ligand>
</feature>
<evidence type="ECO:0000256" key="6">
    <source>
        <dbReference type="HAMAP-Rule" id="MF_00627"/>
    </source>
</evidence>
<feature type="active site" description="Charge relay system" evidence="6">
    <location>
        <position position="54"/>
    </location>
</feature>
<organism evidence="9 10">
    <name type="scientific">Vibrio algivorus</name>
    <dbReference type="NCBI Taxonomy" id="1667024"/>
    <lineage>
        <taxon>Bacteria</taxon>
        <taxon>Pseudomonadati</taxon>
        <taxon>Pseudomonadota</taxon>
        <taxon>Gammaproteobacteria</taxon>
        <taxon>Vibrionales</taxon>
        <taxon>Vibrionaceae</taxon>
        <taxon>Vibrio</taxon>
    </lineage>
</organism>
<proteinExistence type="inferred from homology"/>
<sequence length="356" mass="38919">MTVQAISSIKNMGKIKALSKLKPEEGIWMTEVDMPEMGHNDILIKIRKTAICGTDVHIYNWDEWSQNTIPYPMVVGHEYVGEVVGIGQEVKGFELGDRVSGEGHITCGHCRNCRGGRTHLCRNTTGVGVNRTGAFSEYLVIPAFNAFKIPDEISDDLASIFDPFGNAVHTALSFDLVGEDVLITGAGPIGIMAAAVAKHVGARHVVITDVNEYRLELARKMGVTRAVNVAEEKLEDVMTELGMTEGFDVGLEMSGVPSAFNAMLEGMNHGGRVALLGIPPSDMAIDWTKVIFKGLVIKGIYGREMFETWYKMASLIQSGLDLTPIITHHFSVDDFQEGFDTMRGGLSGKVILDWTK</sequence>
<dbReference type="Pfam" id="PF00107">
    <property type="entry name" value="ADH_zinc_N"/>
    <property type="match status" value="1"/>
</dbReference>
<dbReference type="PANTHER" id="PTHR43401">
    <property type="entry name" value="L-THREONINE 3-DEHYDROGENASE"/>
    <property type="match status" value="1"/>
</dbReference>
<feature type="binding site" evidence="6">
    <location>
        <position position="189"/>
    </location>
    <ligand>
        <name>NAD(+)</name>
        <dbReference type="ChEBI" id="CHEBI:57540"/>
    </ligand>
</feature>
<feature type="site" description="Important for catalytic activity for the proton relay mechanism but does not participate directly in the coordination of zinc atom" evidence="6">
    <location>
        <position position="162"/>
    </location>
</feature>
<comment type="pathway">
    <text evidence="6">Amino-acid degradation; L-threonine degradation via oxydo-reductase pathway; glycine from L-threonine: step 1/2.</text>
</comment>
<protein>
    <recommendedName>
        <fullName evidence="6 7">L-threonine 3-dehydrogenase</fullName>
        <shortName evidence="6">TDH</shortName>
        <ecNumber evidence="6 7">1.1.1.103</ecNumber>
    </recommendedName>
</protein>
<dbReference type="HAMAP" id="MF_00627">
    <property type="entry name" value="Thr_dehydrog"/>
    <property type="match status" value="1"/>
</dbReference>
<dbReference type="NCBIfam" id="NF003808">
    <property type="entry name" value="PRK05396.1"/>
    <property type="match status" value="1"/>
</dbReference>
<accession>A0ABQ6EMT0</accession>
<comment type="similarity">
    <text evidence="6">Belongs to the zinc-containing alcohol dehydrogenase family.</text>
</comment>
<dbReference type="SUPFAM" id="SSF50129">
    <property type="entry name" value="GroES-like"/>
    <property type="match status" value="1"/>
</dbReference>
<evidence type="ECO:0000256" key="4">
    <source>
        <dbReference type="ARBA" id="ARBA00023002"/>
    </source>
</evidence>
<feature type="binding site" evidence="6">
    <location>
        <position position="214"/>
    </location>
    <ligand>
        <name>NAD(+)</name>
        <dbReference type="ChEBI" id="CHEBI:57540"/>
    </ligand>
</feature>
<dbReference type="EMBL" id="BSPV01000003">
    <property type="protein sequence ID" value="GLT13857.1"/>
    <property type="molecule type" value="Genomic_DNA"/>
</dbReference>
<feature type="domain" description="Enoyl reductase (ER)" evidence="8">
    <location>
        <begin position="26"/>
        <end position="352"/>
    </location>
</feature>
<dbReference type="SMART" id="SM00829">
    <property type="entry name" value="PKS_ER"/>
    <property type="match status" value="1"/>
</dbReference>
<feature type="binding site" evidence="6">
    <location>
        <position position="78"/>
    </location>
    <ligand>
        <name>Zn(2+)</name>
        <dbReference type="ChEBI" id="CHEBI:29105"/>
        <label>1</label>
        <note>catalytic</note>
    </ligand>
</feature>
<feature type="binding site" evidence="6">
    <location>
        <position position="52"/>
    </location>
    <ligand>
        <name>Zn(2+)</name>
        <dbReference type="ChEBI" id="CHEBI:29105"/>
        <label>1</label>
        <note>catalytic</note>
    </ligand>
</feature>
<comment type="cofactor">
    <cofactor evidence="6">
        <name>Zn(2+)</name>
        <dbReference type="ChEBI" id="CHEBI:29105"/>
    </cofactor>
    <text evidence="6">Binds 2 Zn(2+) ions per subunit.</text>
</comment>
<dbReference type="NCBIfam" id="TIGR00692">
    <property type="entry name" value="tdh"/>
    <property type="match status" value="1"/>
</dbReference>
<evidence type="ECO:0000256" key="7">
    <source>
        <dbReference type="NCBIfam" id="TIGR00692"/>
    </source>
</evidence>
<reference evidence="10" key="1">
    <citation type="journal article" date="2019" name="Int. J. Syst. Evol. Microbiol.">
        <title>The Global Catalogue of Microorganisms (GCM) 10K type strain sequencing project: providing services to taxonomists for standard genome sequencing and annotation.</title>
        <authorList>
            <consortium name="The Broad Institute Genomics Platform"/>
            <consortium name="The Broad Institute Genome Sequencing Center for Infectious Disease"/>
            <person name="Wu L."/>
            <person name="Ma J."/>
        </authorList>
    </citation>
    <scope>NUCLEOTIDE SEQUENCE [LARGE SCALE GENOMIC DNA]</scope>
    <source>
        <strain evidence="10">NBRC 111146</strain>
    </source>
</reference>
<keyword evidence="4 6" id="KW-0560">Oxidoreductase</keyword>
<feature type="binding site" evidence="6">
    <location>
        <begin position="276"/>
        <end position="278"/>
    </location>
    <ligand>
        <name>NAD(+)</name>
        <dbReference type="ChEBI" id="CHEBI:57540"/>
    </ligand>
</feature>
<evidence type="ECO:0000313" key="10">
    <source>
        <dbReference type="Proteomes" id="UP001157156"/>
    </source>
</evidence>
<dbReference type="InterPro" id="IPR004627">
    <property type="entry name" value="L-Threonine_3-DHase"/>
</dbReference>
<keyword evidence="10" id="KW-1185">Reference proteome</keyword>
<keyword evidence="2 6" id="KW-0479">Metal-binding</keyword>
<evidence type="ECO:0000256" key="1">
    <source>
        <dbReference type="ARBA" id="ARBA00022490"/>
    </source>
</evidence>
<dbReference type="InterPro" id="IPR020843">
    <property type="entry name" value="ER"/>
</dbReference>
<comment type="catalytic activity">
    <reaction evidence="6">
        <text>L-threonine + NAD(+) = (2S)-2-amino-3-oxobutanoate + NADH + H(+)</text>
        <dbReference type="Rhea" id="RHEA:13161"/>
        <dbReference type="ChEBI" id="CHEBI:15378"/>
        <dbReference type="ChEBI" id="CHEBI:57540"/>
        <dbReference type="ChEBI" id="CHEBI:57926"/>
        <dbReference type="ChEBI" id="CHEBI:57945"/>
        <dbReference type="ChEBI" id="CHEBI:78948"/>
        <dbReference type="EC" id="1.1.1.103"/>
    </reaction>
</comment>
<dbReference type="InterPro" id="IPR002328">
    <property type="entry name" value="ADH_Zn_CS"/>
</dbReference>
<comment type="subcellular location">
    <subcellularLocation>
        <location evidence="6">Cytoplasm</location>
    </subcellularLocation>
</comment>
<comment type="function">
    <text evidence="6">Catalyzes the NAD(+)-dependent oxidation of L-threonine to 2-amino-3-ketobutyrate.</text>
</comment>
<comment type="caution">
    <text evidence="9">The sequence shown here is derived from an EMBL/GenBank/DDBJ whole genome shotgun (WGS) entry which is preliminary data.</text>
</comment>
<gene>
    <name evidence="6 9" type="primary">tdh</name>
    <name evidence="9" type="ORF">GCM10007931_08310</name>
</gene>
<dbReference type="InterPro" id="IPR011032">
    <property type="entry name" value="GroES-like_sf"/>
</dbReference>
<evidence type="ECO:0000313" key="9">
    <source>
        <dbReference type="EMBL" id="GLT13857.1"/>
    </source>
</evidence>
<evidence type="ECO:0000259" key="8">
    <source>
        <dbReference type="SMART" id="SM00829"/>
    </source>
</evidence>
<dbReference type="InterPro" id="IPR013149">
    <property type="entry name" value="ADH-like_C"/>
</dbReference>
<evidence type="ECO:0000256" key="5">
    <source>
        <dbReference type="ARBA" id="ARBA00023027"/>
    </source>
</evidence>
<dbReference type="SUPFAM" id="SSF51735">
    <property type="entry name" value="NAD(P)-binding Rossmann-fold domains"/>
    <property type="match status" value="1"/>
</dbReference>
<dbReference type="InterPro" id="IPR036291">
    <property type="entry name" value="NAD(P)-bd_dom_sf"/>
</dbReference>
<dbReference type="Pfam" id="PF08240">
    <property type="entry name" value="ADH_N"/>
    <property type="match status" value="1"/>
</dbReference>
<dbReference type="EC" id="1.1.1.103" evidence="6 7"/>
<dbReference type="Gene3D" id="3.90.180.10">
    <property type="entry name" value="Medium-chain alcohol dehydrogenases, catalytic domain"/>
    <property type="match status" value="1"/>
</dbReference>
<keyword evidence="1 6" id="KW-0963">Cytoplasm</keyword>
<feature type="binding site" evidence="6">
    <location>
        <position position="107"/>
    </location>
    <ligand>
        <name>Zn(2+)</name>
        <dbReference type="ChEBI" id="CHEBI:29105"/>
        <label>2</label>
    </ligand>
</feature>
<feature type="binding site" evidence="6">
    <location>
        <position position="209"/>
    </location>
    <ligand>
        <name>NAD(+)</name>
        <dbReference type="ChEBI" id="CHEBI:57540"/>
    </ligand>
</feature>
<feature type="active site" description="Charge relay system" evidence="6">
    <location>
        <position position="57"/>
    </location>
</feature>
<dbReference type="Gene3D" id="3.40.50.720">
    <property type="entry name" value="NAD(P)-binding Rossmann-like Domain"/>
    <property type="match status" value="1"/>
</dbReference>
<comment type="subunit">
    <text evidence="6">Homotetramer.</text>
</comment>
<keyword evidence="5 6" id="KW-0520">NAD</keyword>
<feature type="binding site" evidence="6">
    <location>
        <position position="110"/>
    </location>
    <ligand>
        <name>Zn(2+)</name>
        <dbReference type="ChEBI" id="CHEBI:29105"/>
        <label>2</label>
    </ligand>
</feature>
<evidence type="ECO:0000256" key="3">
    <source>
        <dbReference type="ARBA" id="ARBA00022833"/>
    </source>
</evidence>